<dbReference type="VEuPathDB" id="VectorBase:PHUM221880"/>
<evidence type="ECO:0000313" key="5">
    <source>
        <dbReference type="Proteomes" id="UP000009046"/>
    </source>
</evidence>
<evidence type="ECO:0000259" key="2">
    <source>
        <dbReference type="PROSITE" id="PS50106"/>
    </source>
</evidence>
<organism>
    <name type="scientific">Pediculus humanus subsp. corporis</name>
    <name type="common">Body louse</name>
    <dbReference type="NCBI Taxonomy" id="121224"/>
    <lineage>
        <taxon>Eukaryota</taxon>
        <taxon>Metazoa</taxon>
        <taxon>Ecdysozoa</taxon>
        <taxon>Arthropoda</taxon>
        <taxon>Hexapoda</taxon>
        <taxon>Insecta</taxon>
        <taxon>Pterygota</taxon>
        <taxon>Neoptera</taxon>
        <taxon>Paraneoptera</taxon>
        <taxon>Psocodea</taxon>
        <taxon>Troctomorpha</taxon>
        <taxon>Phthiraptera</taxon>
        <taxon>Anoplura</taxon>
        <taxon>Pediculidae</taxon>
        <taxon>Pediculus</taxon>
    </lineage>
</organism>
<dbReference type="eggNOG" id="ENOG502TBHI">
    <property type="taxonomic scope" value="Eukaryota"/>
</dbReference>
<gene>
    <name evidence="4" type="primary">8237860</name>
    <name evidence="3" type="ORF">Phum_PHUM221880</name>
</gene>
<accession>E0VI88</accession>
<reference evidence="3" key="2">
    <citation type="submission" date="2007-04" db="EMBL/GenBank/DDBJ databases">
        <title>The genome of the human body louse.</title>
        <authorList>
            <consortium name="The Human Body Louse Genome Consortium"/>
            <person name="Kirkness E."/>
            <person name="Walenz B."/>
            <person name="Hass B."/>
            <person name="Bruggner R."/>
            <person name="Strausberg R."/>
        </authorList>
    </citation>
    <scope>NUCLEOTIDE SEQUENCE</scope>
    <source>
        <strain evidence="3">USDA</strain>
    </source>
</reference>
<keyword evidence="5" id="KW-1185">Reference proteome</keyword>
<evidence type="ECO:0000313" key="4">
    <source>
        <dbReference type="EnsemblMetazoa" id="PHUM221880-PA"/>
    </source>
</evidence>
<dbReference type="EMBL" id="AAZO01002564">
    <property type="status" value="NOT_ANNOTATED_CDS"/>
    <property type="molecule type" value="Genomic_DNA"/>
</dbReference>
<feature type="region of interest" description="Disordered" evidence="1">
    <location>
        <begin position="102"/>
        <end position="135"/>
    </location>
</feature>
<dbReference type="RefSeq" id="XP_002425832.1">
    <property type="nucleotide sequence ID" value="XM_002425787.1"/>
</dbReference>
<feature type="domain" description="PDZ" evidence="2">
    <location>
        <begin position="6"/>
        <end position="88"/>
    </location>
</feature>
<evidence type="ECO:0000256" key="1">
    <source>
        <dbReference type="SAM" id="MobiDB-lite"/>
    </source>
</evidence>
<dbReference type="InterPro" id="IPR036034">
    <property type="entry name" value="PDZ_sf"/>
</dbReference>
<dbReference type="InParanoid" id="E0VI88"/>
<reference evidence="3" key="1">
    <citation type="submission" date="2007-04" db="EMBL/GenBank/DDBJ databases">
        <title>Annotation of Pediculus humanus corporis strain USDA.</title>
        <authorList>
            <person name="Kirkness E."/>
            <person name="Hannick L."/>
            <person name="Hass B."/>
            <person name="Bruggner R."/>
            <person name="Lawson D."/>
            <person name="Bidwell S."/>
            <person name="Joardar V."/>
            <person name="Caler E."/>
            <person name="Walenz B."/>
            <person name="Inman J."/>
            <person name="Schobel S."/>
            <person name="Galinsky K."/>
            <person name="Amedeo P."/>
            <person name="Strausberg R."/>
        </authorList>
    </citation>
    <scope>NUCLEOTIDE SEQUENCE</scope>
    <source>
        <strain evidence="3">USDA</strain>
    </source>
</reference>
<reference evidence="4" key="3">
    <citation type="submission" date="2021-02" db="UniProtKB">
        <authorList>
            <consortium name="EnsemblMetazoa"/>
        </authorList>
    </citation>
    <scope>IDENTIFICATION</scope>
    <source>
        <strain evidence="4">USDA</strain>
    </source>
</reference>
<dbReference type="CTD" id="8237860"/>
<dbReference type="SUPFAM" id="SSF50156">
    <property type="entry name" value="PDZ domain-like"/>
    <property type="match status" value="1"/>
</dbReference>
<dbReference type="GeneID" id="8237860"/>
<dbReference type="OrthoDB" id="445995at2759"/>
<dbReference type="Proteomes" id="UP000009046">
    <property type="component" value="Unassembled WGS sequence"/>
</dbReference>
<dbReference type="Pfam" id="PF00595">
    <property type="entry name" value="PDZ"/>
    <property type="match status" value="1"/>
</dbReference>
<dbReference type="EnsemblMetazoa" id="PHUM221880-RA">
    <property type="protein sequence ID" value="PHUM221880-PA"/>
    <property type="gene ID" value="PHUM221880"/>
</dbReference>
<dbReference type="SMART" id="SM00228">
    <property type="entry name" value="PDZ"/>
    <property type="match status" value="1"/>
</dbReference>
<dbReference type="EMBL" id="DS235184">
    <property type="protein sequence ID" value="EEB13094.1"/>
    <property type="molecule type" value="Genomic_DNA"/>
</dbReference>
<dbReference type="Gene3D" id="2.30.42.10">
    <property type="match status" value="1"/>
</dbReference>
<dbReference type="AlphaFoldDB" id="E0VI88"/>
<dbReference type="InterPro" id="IPR001478">
    <property type="entry name" value="PDZ"/>
</dbReference>
<dbReference type="HOGENOM" id="CLU_1211060_0_0_1"/>
<feature type="compositionally biased region" description="Basic and acidic residues" evidence="1">
    <location>
        <begin position="122"/>
        <end position="135"/>
    </location>
</feature>
<name>E0VI88_PEDHC</name>
<dbReference type="KEGG" id="phu:Phum_PHUM221880"/>
<protein>
    <recommendedName>
        <fullName evidence="2">PDZ domain-containing protein</fullName>
    </recommendedName>
</protein>
<feature type="region of interest" description="Disordered" evidence="1">
    <location>
        <begin position="169"/>
        <end position="191"/>
    </location>
</feature>
<proteinExistence type="predicted"/>
<dbReference type="PROSITE" id="PS50106">
    <property type="entry name" value="PDZ"/>
    <property type="match status" value="1"/>
</dbReference>
<sequence length="229" mass="26275">MAKYLDILLQRNDYGVPWGFQVHGGADYGIHPVITKVTLGTLASQYLSPGDKILEIDDLKSDSLLQSEINRLIFNEKPSLHLLVEKRANDGKVTREIFLNGNVRNLSPPPATTAPPSSSSYDKSKEREYVKENENGRQSTKIWMREKNRNSSLGEYDLEVNFQRTKYKQQEDDDVDTSSAKGWKKVENNRKSQERMKILSDNFDTIFRQKIGEWLEENMLGSSRNDFPG</sequence>
<evidence type="ECO:0000313" key="3">
    <source>
        <dbReference type="EMBL" id="EEB13094.1"/>
    </source>
</evidence>